<keyword evidence="3" id="KW-1185">Reference proteome</keyword>
<reference evidence="2 3" key="1">
    <citation type="submission" date="2012-08" db="EMBL/GenBank/DDBJ databases">
        <title>Oryza genome evolution.</title>
        <authorList>
            <person name="Wing R.A."/>
        </authorList>
    </citation>
    <scope>NUCLEOTIDE SEQUENCE</scope>
</reference>
<keyword evidence="1" id="KW-1133">Transmembrane helix</keyword>
<feature type="transmembrane region" description="Helical" evidence="1">
    <location>
        <begin position="36"/>
        <end position="56"/>
    </location>
</feature>
<sequence length="77" mass="8604">MWFYNALMEVYLVNPTNRLSILIKATSRGGGETPTISIVIILVQSTSSCFILAWNFNLDILSTDNSFCLVIMNCVLL</sequence>
<evidence type="ECO:0000313" key="2">
    <source>
        <dbReference type="EnsemblPlants" id="LPERR11G05180.1"/>
    </source>
</evidence>
<keyword evidence="1" id="KW-0812">Transmembrane</keyword>
<dbReference type="AlphaFoldDB" id="A0A0D9XQ13"/>
<dbReference type="HOGENOM" id="CLU_2641659_0_0_1"/>
<dbReference type="EnsemblPlants" id="LPERR11G05180.1">
    <property type="protein sequence ID" value="LPERR11G05180.1"/>
    <property type="gene ID" value="LPERR11G05180"/>
</dbReference>
<reference evidence="2" key="3">
    <citation type="submission" date="2015-04" db="UniProtKB">
        <authorList>
            <consortium name="EnsemblPlants"/>
        </authorList>
    </citation>
    <scope>IDENTIFICATION</scope>
</reference>
<reference evidence="3" key="2">
    <citation type="submission" date="2013-12" db="EMBL/GenBank/DDBJ databases">
        <authorList>
            <person name="Yu Y."/>
            <person name="Lee S."/>
            <person name="de Baynast K."/>
            <person name="Wissotski M."/>
            <person name="Liu L."/>
            <person name="Talag J."/>
            <person name="Goicoechea J."/>
            <person name="Angelova A."/>
            <person name="Jetty R."/>
            <person name="Kudrna D."/>
            <person name="Golser W."/>
            <person name="Rivera L."/>
            <person name="Zhang J."/>
            <person name="Wing R."/>
        </authorList>
    </citation>
    <scope>NUCLEOTIDE SEQUENCE</scope>
</reference>
<dbReference type="Gramene" id="LPERR11G05180.1">
    <property type="protein sequence ID" value="LPERR11G05180.1"/>
    <property type="gene ID" value="LPERR11G05180"/>
</dbReference>
<name>A0A0D9XQ13_9ORYZ</name>
<protein>
    <submittedName>
        <fullName evidence="2">Uncharacterized protein</fullName>
    </submittedName>
</protein>
<organism evidence="2 3">
    <name type="scientific">Leersia perrieri</name>
    <dbReference type="NCBI Taxonomy" id="77586"/>
    <lineage>
        <taxon>Eukaryota</taxon>
        <taxon>Viridiplantae</taxon>
        <taxon>Streptophyta</taxon>
        <taxon>Embryophyta</taxon>
        <taxon>Tracheophyta</taxon>
        <taxon>Spermatophyta</taxon>
        <taxon>Magnoliopsida</taxon>
        <taxon>Liliopsida</taxon>
        <taxon>Poales</taxon>
        <taxon>Poaceae</taxon>
        <taxon>BOP clade</taxon>
        <taxon>Oryzoideae</taxon>
        <taxon>Oryzeae</taxon>
        <taxon>Oryzinae</taxon>
        <taxon>Leersia</taxon>
    </lineage>
</organism>
<proteinExistence type="predicted"/>
<dbReference type="Proteomes" id="UP000032180">
    <property type="component" value="Chromosome 11"/>
</dbReference>
<keyword evidence="1" id="KW-0472">Membrane</keyword>
<evidence type="ECO:0000256" key="1">
    <source>
        <dbReference type="SAM" id="Phobius"/>
    </source>
</evidence>
<evidence type="ECO:0000313" key="3">
    <source>
        <dbReference type="Proteomes" id="UP000032180"/>
    </source>
</evidence>
<accession>A0A0D9XQ13</accession>